<dbReference type="Gene3D" id="3.40.430.10">
    <property type="entry name" value="Dihydrofolate Reductase, subunit A"/>
    <property type="match status" value="1"/>
</dbReference>
<dbReference type="GO" id="GO:0046452">
    <property type="term" value="P:dihydrofolate metabolic process"/>
    <property type="evidence" value="ECO:0007669"/>
    <property type="project" value="TreeGrafter"/>
</dbReference>
<evidence type="ECO:0000256" key="6">
    <source>
        <dbReference type="ARBA" id="ARBA00023002"/>
    </source>
</evidence>
<dbReference type="GO" id="GO:0050661">
    <property type="term" value="F:NADP binding"/>
    <property type="evidence" value="ECO:0007669"/>
    <property type="project" value="InterPro"/>
</dbReference>
<dbReference type="Proteomes" id="UP000176952">
    <property type="component" value="Unassembled WGS sequence"/>
</dbReference>
<dbReference type="GO" id="GO:0046654">
    <property type="term" value="P:tetrahydrofolate biosynthetic process"/>
    <property type="evidence" value="ECO:0007669"/>
    <property type="project" value="UniProtKB-UniPathway"/>
</dbReference>
<evidence type="ECO:0000256" key="4">
    <source>
        <dbReference type="ARBA" id="ARBA00022563"/>
    </source>
</evidence>
<dbReference type="STRING" id="1798542.A3F54_02765"/>
<dbReference type="GO" id="GO:0006730">
    <property type="term" value="P:one-carbon metabolic process"/>
    <property type="evidence" value="ECO:0007669"/>
    <property type="project" value="UniProtKB-KW"/>
</dbReference>
<comment type="caution">
    <text evidence="8">The sequence shown here is derived from an EMBL/GenBank/DDBJ whole genome shotgun (WGS) entry which is preliminary data.</text>
</comment>
<evidence type="ECO:0000256" key="2">
    <source>
        <dbReference type="ARBA" id="ARBA00009539"/>
    </source>
</evidence>
<dbReference type="PANTHER" id="PTHR48069:SF3">
    <property type="entry name" value="DIHYDROFOLATE REDUCTASE"/>
    <property type="match status" value="1"/>
</dbReference>
<dbReference type="GO" id="GO:0004146">
    <property type="term" value="F:dihydrofolate reductase activity"/>
    <property type="evidence" value="ECO:0007669"/>
    <property type="project" value="UniProtKB-EC"/>
</dbReference>
<dbReference type="PROSITE" id="PS51330">
    <property type="entry name" value="DHFR_2"/>
    <property type="match status" value="1"/>
</dbReference>
<evidence type="ECO:0000256" key="5">
    <source>
        <dbReference type="ARBA" id="ARBA00022857"/>
    </source>
</evidence>
<comment type="similarity">
    <text evidence="2">Belongs to the dihydrofolate reductase family.</text>
</comment>
<name>A0A1G2B3P1_9BACT</name>
<dbReference type="Pfam" id="PF00186">
    <property type="entry name" value="DHFR_1"/>
    <property type="match status" value="1"/>
</dbReference>
<organism evidence="8 9">
    <name type="scientific">Candidatus Kerfeldbacteria bacterium RIFCSPHIGHO2_12_FULL_48_17</name>
    <dbReference type="NCBI Taxonomy" id="1798542"/>
    <lineage>
        <taxon>Bacteria</taxon>
        <taxon>Candidatus Kerfeldiibacteriota</taxon>
    </lineage>
</organism>
<evidence type="ECO:0000313" key="9">
    <source>
        <dbReference type="Proteomes" id="UP000176952"/>
    </source>
</evidence>
<keyword evidence="4" id="KW-0554">One-carbon metabolism</keyword>
<gene>
    <name evidence="8" type="ORF">A3F54_02765</name>
</gene>
<accession>A0A1G2B3P1</accession>
<evidence type="ECO:0000313" key="8">
    <source>
        <dbReference type="EMBL" id="OGY83259.1"/>
    </source>
</evidence>
<comment type="pathway">
    <text evidence="1">Cofactor biosynthesis; tetrahydrofolate biosynthesis; 5,6,7,8-tetrahydrofolate from 7,8-dihydrofolate: step 1/1.</text>
</comment>
<dbReference type="InterPro" id="IPR024072">
    <property type="entry name" value="DHFR-like_dom_sf"/>
</dbReference>
<dbReference type="AlphaFoldDB" id="A0A1G2B3P1"/>
<sequence length="193" mass="21629">MYKNHRIFLIAAMLYPSRGIGFKGDLPWRKAGVGSLKEDMRFFHDTTMAVADKVADVEKQNMVIMGRNTWNSIPSKHRKLADRKNVVITHKVDLVEEPKKIDAIVTSYEDALAAANESVADIFVIGGAMVYDYALKHPATDGVYLTQVTADFPCDTFFPALPAIFSSQPKKLDSGEQGGIRYEFLLFTRQHSL</sequence>
<dbReference type="UniPathway" id="UPA00077">
    <property type="reaction ID" value="UER00158"/>
</dbReference>
<dbReference type="PANTHER" id="PTHR48069">
    <property type="entry name" value="DIHYDROFOLATE REDUCTASE"/>
    <property type="match status" value="1"/>
</dbReference>
<reference evidence="8 9" key="1">
    <citation type="journal article" date="2016" name="Nat. Commun.">
        <title>Thousands of microbial genomes shed light on interconnected biogeochemical processes in an aquifer system.</title>
        <authorList>
            <person name="Anantharaman K."/>
            <person name="Brown C.T."/>
            <person name="Hug L.A."/>
            <person name="Sharon I."/>
            <person name="Castelle C.J."/>
            <person name="Probst A.J."/>
            <person name="Thomas B.C."/>
            <person name="Singh A."/>
            <person name="Wilkins M.J."/>
            <person name="Karaoz U."/>
            <person name="Brodie E.L."/>
            <person name="Williams K.H."/>
            <person name="Hubbard S.S."/>
            <person name="Banfield J.F."/>
        </authorList>
    </citation>
    <scope>NUCLEOTIDE SEQUENCE [LARGE SCALE GENOMIC DNA]</scope>
</reference>
<evidence type="ECO:0000259" key="7">
    <source>
        <dbReference type="PROSITE" id="PS51330"/>
    </source>
</evidence>
<dbReference type="CDD" id="cd00209">
    <property type="entry name" value="DHFR"/>
    <property type="match status" value="1"/>
</dbReference>
<proteinExistence type="inferred from homology"/>
<dbReference type="EC" id="1.5.1.3" evidence="3"/>
<dbReference type="GO" id="GO:0046655">
    <property type="term" value="P:folic acid metabolic process"/>
    <property type="evidence" value="ECO:0007669"/>
    <property type="project" value="TreeGrafter"/>
</dbReference>
<evidence type="ECO:0000256" key="1">
    <source>
        <dbReference type="ARBA" id="ARBA00004903"/>
    </source>
</evidence>
<dbReference type="InterPro" id="IPR012259">
    <property type="entry name" value="DHFR"/>
</dbReference>
<dbReference type="InterPro" id="IPR001796">
    <property type="entry name" value="DHFR_dom"/>
</dbReference>
<protein>
    <recommendedName>
        <fullName evidence="3">dihydrofolate reductase</fullName>
        <ecNumber evidence="3">1.5.1.3</ecNumber>
    </recommendedName>
</protein>
<keyword evidence="5" id="KW-0521">NADP</keyword>
<feature type="domain" description="DHFR" evidence="7">
    <location>
        <begin position="6"/>
        <end position="189"/>
    </location>
</feature>
<dbReference type="SUPFAM" id="SSF53597">
    <property type="entry name" value="Dihydrofolate reductase-like"/>
    <property type="match status" value="1"/>
</dbReference>
<dbReference type="PRINTS" id="PR00070">
    <property type="entry name" value="DHFR"/>
</dbReference>
<keyword evidence="6" id="KW-0560">Oxidoreductase</keyword>
<evidence type="ECO:0000256" key="3">
    <source>
        <dbReference type="ARBA" id="ARBA00012856"/>
    </source>
</evidence>
<dbReference type="EMBL" id="MHKD01000021">
    <property type="protein sequence ID" value="OGY83259.1"/>
    <property type="molecule type" value="Genomic_DNA"/>
</dbReference>